<organism evidence="4 5">
    <name type="scientific">Halopseudomonas xinjiangensis</name>
    <dbReference type="NCBI Taxonomy" id="487184"/>
    <lineage>
        <taxon>Bacteria</taxon>
        <taxon>Pseudomonadati</taxon>
        <taxon>Pseudomonadota</taxon>
        <taxon>Gammaproteobacteria</taxon>
        <taxon>Pseudomonadales</taxon>
        <taxon>Pseudomonadaceae</taxon>
        <taxon>Halopseudomonas</taxon>
    </lineage>
</organism>
<dbReference type="CDD" id="cd05242">
    <property type="entry name" value="SDR_a8"/>
    <property type="match status" value="1"/>
</dbReference>
<evidence type="ECO:0000256" key="1">
    <source>
        <dbReference type="ARBA" id="ARBA00009353"/>
    </source>
</evidence>
<dbReference type="SUPFAM" id="SSF51735">
    <property type="entry name" value="NAD(P)-binding Rossmann-fold domains"/>
    <property type="match status" value="1"/>
</dbReference>
<proteinExistence type="inferred from homology"/>
<dbReference type="OrthoDB" id="9801773at2"/>
<dbReference type="InterPro" id="IPR001509">
    <property type="entry name" value="Epimerase_deHydtase"/>
</dbReference>
<feature type="domain" description="DUF1731" evidence="3">
    <location>
        <begin position="250"/>
        <end position="295"/>
    </location>
</feature>
<dbReference type="STRING" id="487184.SAMN05216421_2432"/>
<reference evidence="5" key="1">
    <citation type="submission" date="2016-10" db="EMBL/GenBank/DDBJ databases">
        <authorList>
            <person name="Varghese N."/>
            <person name="Submissions S."/>
        </authorList>
    </citation>
    <scope>NUCLEOTIDE SEQUENCE [LARGE SCALE GENOMIC DNA]</scope>
    <source>
        <strain evidence="5">NRRL B-51270</strain>
    </source>
</reference>
<dbReference type="Proteomes" id="UP000243207">
    <property type="component" value="Chromosome I"/>
</dbReference>
<evidence type="ECO:0000259" key="2">
    <source>
        <dbReference type="Pfam" id="PF01370"/>
    </source>
</evidence>
<comment type="similarity">
    <text evidence="1">Belongs to the NAD(P)-dependent epimerase/dehydratase family. SDR39U1 subfamily.</text>
</comment>
<protein>
    <recommendedName>
        <fullName evidence="6">TIGR01777 family protein</fullName>
    </recommendedName>
</protein>
<dbReference type="RefSeq" id="WP_093395092.1">
    <property type="nucleotide sequence ID" value="NZ_LT629736.1"/>
</dbReference>
<dbReference type="Pfam" id="PF01370">
    <property type="entry name" value="Epimerase"/>
    <property type="match status" value="1"/>
</dbReference>
<dbReference type="InterPro" id="IPR010099">
    <property type="entry name" value="SDR39U1"/>
</dbReference>
<gene>
    <name evidence="4" type="ORF">SAMN05216421_2432</name>
</gene>
<dbReference type="Gene3D" id="3.40.50.720">
    <property type="entry name" value="NAD(P)-binding Rossmann-like Domain"/>
    <property type="match status" value="1"/>
</dbReference>
<sequence length="300" mass="32271">MHILLTGGTGLIGRSLCGSFLADGHRVTVLSRRPQQVPALCGAKVRGVETLTELNDDAPDAVINLAGAPIADKRWSSARKGELWASRVTLTEQLVAWLGTLPRKPSVLISGSAVGWYGNTGSTIIDETHPGKAGYTHTLCDAWETAAQRAAAHGIRVCQVRTGLVLAPDGGFLQKMLLPFRMGLGGPIGSGRQYMPWVHLHDEVGIIRHLLTHEQCRGPFNSTAPNPVTNREFARELGRALHRPALLPLPSAALKLGLGEMAELLLGGQNAVPRKALESGYTFRFTELEPALNDVLDSKH</sequence>
<dbReference type="Pfam" id="PF08338">
    <property type="entry name" value="DUF1731"/>
    <property type="match status" value="1"/>
</dbReference>
<dbReference type="PANTHER" id="PTHR11092">
    <property type="entry name" value="SUGAR NUCLEOTIDE EPIMERASE RELATED"/>
    <property type="match status" value="1"/>
</dbReference>
<evidence type="ECO:0000313" key="5">
    <source>
        <dbReference type="Proteomes" id="UP000243207"/>
    </source>
</evidence>
<evidence type="ECO:0000259" key="3">
    <source>
        <dbReference type="Pfam" id="PF08338"/>
    </source>
</evidence>
<evidence type="ECO:0008006" key="6">
    <source>
        <dbReference type="Google" id="ProtNLM"/>
    </source>
</evidence>
<dbReference type="InterPro" id="IPR036291">
    <property type="entry name" value="NAD(P)-bd_dom_sf"/>
</dbReference>
<dbReference type="EMBL" id="LT629736">
    <property type="protein sequence ID" value="SDS89972.1"/>
    <property type="molecule type" value="Genomic_DNA"/>
</dbReference>
<accession>A0A1H1VYZ3</accession>
<dbReference type="PANTHER" id="PTHR11092:SF0">
    <property type="entry name" value="EPIMERASE FAMILY PROTEIN SDR39U1"/>
    <property type="match status" value="1"/>
</dbReference>
<feature type="domain" description="NAD-dependent epimerase/dehydratase" evidence="2">
    <location>
        <begin position="3"/>
        <end position="213"/>
    </location>
</feature>
<keyword evidence="5" id="KW-1185">Reference proteome</keyword>
<dbReference type="NCBIfam" id="TIGR01777">
    <property type="entry name" value="yfcH"/>
    <property type="match status" value="1"/>
</dbReference>
<evidence type="ECO:0000313" key="4">
    <source>
        <dbReference type="EMBL" id="SDS89972.1"/>
    </source>
</evidence>
<dbReference type="InterPro" id="IPR013549">
    <property type="entry name" value="DUF1731"/>
</dbReference>
<dbReference type="AlphaFoldDB" id="A0A1H1VYZ3"/>
<name>A0A1H1VYZ3_9GAMM</name>